<feature type="domain" description="Acyl-CoA dehydrogenase/oxidase C-terminal" evidence="7">
    <location>
        <begin position="237"/>
        <end position="403"/>
    </location>
</feature>
<feature type="domain" description="Acyl-CoA dehydrogenase/oxidase N-terminal" evidence="9">
    <location>
        <begin position="6"/>
        <end position="123"/>
    </location>
</feature>
<dbReference type="SUPFAM" id="SSF47203">
    <property type="entry name" value="Acyl-CoA dehydrogenase C-terminal domain-like"/>
    <property type="match status" value="1"/>
</dbReference>
<gene>
    <name evidence="10" type="ORF">SIL82_08065</name>
</gene>
<evidence type="ECO:0000259" key="9">
    <source>
        <dbReference type="Pfam" id="PF02771"/>
    </source>
</evidence>
<evidence type="ECO:0000256" key="1">
    <source>
        <dbReference type="ARBA" id="ARBA00001974"/>
    </source>
</evidence>
<name>A0ABU4PJS6_9SPHN</name>
<reference evidence="10 11" key="1">
    <citation type="submission" date="2023-11" db="EMBL/GenBank/DDBJ databases">
        <title>MicrobeMod: A computational toolkit for identifying prokaryotic methylation and restriction-modification with nanopore sequencing.</title>
        <authorList>
            <person name="Crits-Christoph A."/>
            <person name="Kang S.C."/>
            <person name="Lee H."/>
            <person name="Ostrov N."/>
        </authorList>
    </citation>
    <scope>NUCLEOTIDE SEQUENCE [LARGE SCALE GENOMIC DNA]</scope>
    <source>
        <strain evidence="10 11">ATCC 14820</strain>
    </source>
</reference>
<dbReference type="InterPro" id="IPR046373">
    <property type="entry name" value="Acyl-CoA_Oxase/DH_mid-dom_sf"/>
</dbReference>
<evidence type="ECO:0000256" key="5">
    <source>
        <dbReference type="ARBA" id="ARBA00023002"/>
    </source>
</evidence>
<dbReference type="Gene3D" id="1.10.540.10">
    <property type="entry name" value="Acyl-CoA dehydrogenase/oxidase, N-terminal domain"/>
    <property type="match status" value="1"/>
</dbReference>
<dbReference type="RefSeq" id="WP_010403686.1">
    <property type="nucleotide sequence ID" value="NZ_JAWXXV010000001.1"/>
</dbReference>
<evidence type="ECO:0000256" key="2">
    <source>
        <dbReference type="ARBA" id="ARBA00009347"/>
    </source>
</evidence>
<organism evidence="10 11">
    <name type="scientific">Sphingomonas echinoides</name>
    <dbReference type="NCBI Taxonomy" id="59803"/>
    <lineage>
        <taxon>Bacteria</taxon>
        <taxon>Pseudomonadati</taxon>
        <taxon>Pseudomonadota</taxon>
        <taxon>Alphaproteobacteria</taxon>
        <taxon>Sphingomonadales</taxon>
        <taxon>Sphingomonadaceae</taxon>
        <taxon>Sphingomonas</taxon>
    </lineage>
</organism>
<dbReference type="InterPro" id="IPR009100">
    <property type="entry name" value="AcylCoA_DH/oxidase_NM_dom_sf"/>
</dbReference>
<keyword evidence="3 6" id="KW-0285">Flavoprotein</keyword>
<sequence>MDLDLSPEDRAFRAEVRAFLAEHLSEDIRAGSAATPSVFVEPDIGQAWNAILHRKGWLAYQWPREHGGPGWTPVQRYIFEKECAEAGAPNLTVLGLKLVAPVLYTFGTAAQKAYYLPRILSGEDYWCQGFSEPGSGSDLASLQCRAERVTDAAGDRYILNGSKIWTTHAHWANRMFCLVRTDSSGHKNAGISFLLVDMQQKGISVRPIHTLAGDHEVNQVFLEDVEVPVSDRVGEEGDGWKLAKFLLENERGGSCHAPKLAYDLSLIAAAAAEQSDGHGGRLANSVDWRRRVARARLDVEALEMIELKILSEIAHGQAPGPQTSLVKLLASNLRQEVDLLAMDLLGPAGLELDTRRPLYGPNAPPPVHSRATQVAAARYLNSRAWTIFGGTNEVQAGIIARTVLHL</sequence>
<comment type="cofactor">
    <cofactor evidence="1 6">
        <name>FAD</name>
        <dbReference type="ChEBI" id="CHEBI:57692"/>
    </cofactor>
</comment>
<dbReference type="PANTHER" id="PTHR43292">
    <property type="entry name" value="ACYL-COA DEHYDROGENASE"/>
    <property type="match status" value="1"/>
</dbReference>
<keyword evidence="4 6" id="KW-0274">FAD</keyword>
<comment type="similarity">
    <text evidence="2 6">Belongs to the acyl-CoA dehydrogenase family.</text>
</comment>
<accession>A0ABU4PJS6</accession>
<evidence type="ECO:0000313" key="10">
    <source>
        <dbReference type="EMBL" id="MDX5984214.1"/>
    </source>
</evidence>
<dbReference type="Proteomes" id="UP001279660">
    <property type="component" value="Unassembled WGS sequence"/>
</dbReference>
<dbReference type="Gene3D" id="2.40.110.10">
    <property type="entry name" value="Butyryl-CoA Dehydrogenase, subunit A, domain 2"/>
    <property type="match status" value="1"/>
</dbReference>
<evidence type="ECO:0000256" key="3">
    <source>
        <dbReference type="ARBA" id="ARBA00022630"/>
    </source>
</evidence>
<keyword evidence="11" id="KW-1185">Reference proteome</keyword>
<dbReference type="InterPro" id="IPR006091">
    <property type="entry name" value="Acyl-CoA_Oxase/DH_mid-dom"/>
</dbReference>
<evidence type="ECO:0000256" key="4">
    <source>
        <dbReference type="ARBA" id="ARBA00022827"/>
    </source>
</evidence>
<dbReference type="EMBL" id="JAWXXV010000001">
    <property type="protein sequence ID" value="MDX5984214.1"/>
    <property type="molecule type" value="Genomic_DNA"/>
</dbReference>
<dbReference type="SUPFAM" id="SSF56645">
    <property type="entry name" value="Acyl-CoA dehydrogenase NM domain-like"/>
    <property type="match status" value="1"/>
</dbReference>
<dbReference type="InterPro" id="IPR009075">
    <property type="entry name" value="AcylCo_DH/oxidase_C"/>
</dbReference>
<dbReference type="InterPro" id="IPR052161">
    <property type="entry name" value="Mycobact_Acyl-CoA_DH"/>
</dbReference>
<evidence type="ECO:0000259" key="8">
    <source>
        <dbReference type="Pfam" id="PF02770"/>
    </source>
</evidence>
<dbReference type="InterPro" id="IPR036250">
    <property type="entry name" value="AcylCo_DH-like_C"/>
</dbReference>
<comment type="caution">
    <text evidence="10">The sequence shown here is derived from an EMBL/GenBank/DDBJ whole genome shotgun (WGS) entry which is preliminary data.</text>
</comment>
<keyword evidence="5 6" id="KW-0560">Oxidoreductase</keyword>
<dbReference type="Pfam" id="PF02770">
    <property type="entry name" value="Acyl-CoA_dh_M"/>
    <property type="match status" value="1"/>
</dbReference>
<proteinExistence type="inferred from homology"/>
<protein>
    <submittedName>
        <fullName evidence="10">Acyl-CoA dehydrogenase family protein</fullName>
    </submittedName>
</protein>
<dbReference type="Pfam" id="PF00441">
    <property type="entry name" value="Acyl-CoA_dh_1"/>
    <property type="match status" value="1"/>
</dbReference>
<feature type="domain" description="Acyl-CoA oxidase/dehydrogenase middle" evidence="8">
    <location>
        <begin position="127"/>
        <end position="223"/>
    </location>
</feature>
<evidence type="ECO:0000313" key="11">
    <source>
        <dbReference type="Proteomes" id="UP001279660"/>
    </source>
</evidence>
<evidence type="ECO:0000259" key="7">
    <source>
        <dbReference type="Pfam" id="PF00441"/>
    </source>
</evidence>
<dbReference type="InterPro" id="IPR013786">
    <property type="entry name" value="AcylCoA_DH/ox_N"/>
</dbReference>
<dbReference type="PANTHER" id="PTHR43292:SF3">
    <property type="entry name" value="ACYL-COA DEHYDROGENASE FADE29"/>
    <property type="match status" value="1"/>
</dbReference>
<dbReference type="Pfam" id="PF02771">
    <property type="entry name" value="Acyl-CoA_dh_N"/>
    <property type="match status" value="1"/>
</dbReference>
<dbReference type="Gene3D" id="1.20.140.10">
    <property type="entry name" value="Butyryl-CoA Dehydrogenase, subunit A, domain 3"/>
    <property type="match status" value="1"/>
</dbReference>
<dbReference type="InterPro" id="IPR037069">
    <property type="entry name" value="AcylCoA_DH/ox_N_sf"/>
</dbReference>
<evidence type="ECO:0000256" key="6">
    <source>
        <dbReference type="RuleBase" id="RU362125"/>
    </source>
</evidence>